<comment type="caution">
    <text evidence="1">The sequence shown here is derived from an EMBL/GenBank/DDBJ whole genome shotgun (WGS) entry which is preliminary data.</text>
</comment>
<sequence length="55" mass="6272">MLEGLKHPTKFDKTSQSQAVKEFVMEGHQIALAAFNSFNLLTKIVRNQIKKNIDL</sequence>
<keyword evidence="2" id="KW-1185">Reference proteome</keyword>
<gene>
    <name evidence="1" type="ORF">DFO77_1502</name>
</gene>
<reference evidence="1 2" key="1">
    <citation type="submission" date="2018-07" db="EMBL/GenBank/DDBJ databases">
        <title>Freshwater and sediment microbial communities from various areas in North America, analyzing microbe dynamics in response to fracking.</title>
        <authorList>
            <person name="Lamendella R."/>
        </authorList>
    </citation>
    <scope>NUCLEOTIDE SEQUENCE [LARGE SCALE GENOMIC DNA]</scope>
    <source>
        <strain evidence="1 2">160A</strain>
    </source>
</reference>
<dbReference type="RefSeq" id="WP_181872138.1">
    <property type="nucleotide sequence ID" value="NZ_QPIZ01000050.1"/>
</dbReference>
<evidence type="ECO:0000313" key="1">
    <source>
        <dbReference type="EMBL" id="RCW22717.1"/>
    </source>
</evidence>
<dbReference type="AlphaFoldDB" id="A0A368UIW4"/>
<dbReference type="Proteomes" id="UP000252733">
    <property type="component" value="Unassembled WGS sequence"/>
</dbReference>
<proteinExistence type="predicted"/>
<dbReference type="EMBL" id="QPIZ01000050">
    <property type="protein sequence ID" value="RCW22717.1"/>
    <property type="molecule type" value="Genomic_DNA"/>
</dbReference>
<evidence type="ECO:0000313" key="2">
    <source>
        <dbReference type="Proteomes" id="UP000252733"/>
    </source>
</evidence>
<organism evidence="1 2">
    <name type="scientific">Marinilabilia salmonicolor</name>
    <dbReference type="NCBI Taxonomy" id="989"/>
    <lineage>
        <taxon>Bacteria</taxon>
        <taxon>Pseudomonadati</taxon>
        <taxon>Bacteroidota</taxon>
        <taxon>Bacteroidia</taxon>
        <taxon>Marinilabiliales</taxon>
        <taxon>Marinilabiliaceae</taxon>
        <taxon>Marinilabilia</taxon>
    </lineage>
</organism>
<accession>A0A368UIW4</accession>
<protein>
    <submittedName>
        <fullName evidence="1">Uncharacterized protein</fullName>
    </submittedName>
</protein>
<name>A0A368UIW4_9BACT</name>